<dbReference type="EMBL" id="DUZY01000005">
    <property type="protein sequence ID" value="DAD41262.1"/>
    <property type="molecule type" value="Genomic_DNA"/>
</dbReference>
<proteinExistence type="predicted"/>
<accession>A0A822Z878</accession>
<name>A0A822Z878_NELNU</name>
<gene>
    <name evidence="1" type="ORF">HUJ06_015585</name>
</gene>
<sequence>MVEDRARELWIRLRGKYEEKEEIKIEATMFSESISDRKSCYDANGEDVQPHINVIVDISKGKVVVWCSLSAWHGWIIWRFGEFSCFNVMECLQDLT</sequence>
<evidence type="ECO:0000313" key="2">
    <source>
        <dbReference type="Proteomes" id="UP000607653"/>
    </source>
</evidence>
<dbReference type="Proteomes" id="UP000607653">
    <property type="component" value="Unassembled WGS sequence"/>
</dbReference>
<dbReference type="AlphaFoldDB" id="A0A822Z878"/>
<organism evidence="1 2">
    <name type="scientific">Nelumbo nucifera</name>
    <name type="common">Sacred lotus</name>
    <dbReference type="NCBI Taxonomy" id="4432"/>
    <lineage>
        <taxon>Eukaryota</taxon>
        <taxon>Viridiplantae</taxon>
        <taxon>Streptophyta</taxon>
        <taxon>Embryophyta</taxon>
        <taxon>Tracheophyta</taxon>
        <taxon>Spermatophyta</taxon>
        <taxon>Magnoliopsida</taxon>
        <taxon>Proteales</taxon>
        <taxon>Nelumbonaceae</taxon>
        <taxon>Nelumbo</taxon>
    </lineage>
</organism>
<reference evidence="1 2" key="1">
    <citation type="journal article" date="2020" name="Mol. Biol. Evol.">
        <title>Distinct Expression and Methylation Patterns for Genes with Different Fates following a Single Whole-Genome Duplication in Flowering Plants.</title>
        <authorList>
            <person name="Shi T."/>
            <person name="Rahmani R.S."/>
            <person name="Gugger P.F."/>
            <person name="Wang M."/>
            <person name="Li H."/>
            <person name="Zhang Y."/>
            <person name="Li Z."/>
            <person name="Wang Q."/>
            <person name="Van de Peer Y."/>
            <person name="Marchal K."/>
            <person name="Chen J."/>
        </authorList>
    </citation>
    <scope>NUCLEOTIDE SEQUENCE [LARGE SCALE GENOMIC DNA]</scope>
    <source>
        <tissue evidence="1">Leaf</tissue>
    </source>
</reference>
<keyword evidence="2" id="KW-1185">Reference proteome</keyword>
<evidence type="ECO:0000313" key="1">
    <source>
        <dbReference type="EMBL" id="DAD41262.1"/>
    </source>
</evidence>
<protein>
    <submittedName>
        <fullName evidence="1">Uncharacterized protein</fullName>
    </submittedName>
</protein>
<comment type="caution">
    <text evidence="1">The sequence shown here is derived from an EMBL/GenBank/DDBJ whole genome shotgun (WGS) entry which is preliminary data.</text>
</comment>